<dbReference type="InterPro" id="IPR007730">
    <property type="entry name" value="SPOR-like_dom"/>
</dbReference>
<keyword evidence="12" id="KW-0121">Carboxypeptidase</keyword>
<comment type="caution">
    <text evidence="12">The sequence shown here is derived from an EMBL/GenBank/DDBJ whole genome shotgun (WGS) entry which is preliminary data.</text>
</comment>
<dbReference type="Gene3D" id="3.30.70.1070">
    <property type="entry name" value="Sporulation related repeat"/>
    <property type="match status" value="1"/>
</dbReference>
<feature type="active site" description="Proton acceptor" evidence="7">
    <location>
        <position position="54"/>
    </location>
</feature>
<dbReference type="Proteomes" id="UP000582090">
    <property type="component" value="Unassembled WGS sequence"/>
</dbReference>
<dbReference type="Pfam" id="PF00768">
    <property type="entry name" value="Peptidase_S11"/>
    <property type="match status" value="1"/>
</dbReference>
<evidence type="ECO:0000259" key="11">
    <source>
        <dbReference type="PROSITE" id="PS51724"/>
    </source>
</evidence>
<evidence type="ECO:0000313" key="13">
    <source>
        <dbReference type="Proteomes" id="UP000582090"/>
    </source>
</evidence>
<evidence type="ECO:0000256" key="8">
    <source>
        <dbReference type="PIRSR" id="PIRSR618044-2"/>
    </source>
</evidence>
<gene>
    <name evidence="12" type="ORF">GGQ67_004339</name>
</gene>
<dbReference type="PANTHER" id="PTHR21581">
    <property type="entry name" value="D-ALANYL-D-ALANINE CARBOXYPEPTIDASE"/>
    <property type="match status" value="1"/>
</dbReference>
<sequence>MRKLLAAIITATLVVAAPLSAMAGNASLILDARTGKVLSSENADVLNYPASLTKMMTIYMAFEAINRGKMSWDTPIVMSKYAASRPPTKLGVRPGTTITVREAVLGMVVKSANDAASAMGEKLGGSEANFARLMTQKARQLGMSRTVFANASGLPNRQQVTTARDMSTLAIALMKNYPREYRLFATESFNFRGRTIRGHNNLMYRYQGMDGIKTGYTNASGFNLVSAVSDGNRRLVGVVLGGRTARSRDDKMAGLLDKAMGRASSSGGARLVASVNSRQPVEVASAAAASDLPVPASAPRVEDVAPAAPEIARSELTPRALGYLTDTIPQERPSALDAVTPPARLAPSAKPPASVASTGDWQIQISAAPSDDAARALLAQAKSEGGAALKLANPYTEAVGSGANKVYRARFVGFQSRDAATSACDALKKRSYDCMLLPDRG</sequence>
<dbReference type="GO" id="GO:0071555">
    <property type="term" value="P:cell wall organization"/>
    <property type="evidence" value="ECO:0007669"/>
    <property type="project" value="UniProtKB-KW"/>
</dbReference>
<evidence type="ECO:0000256" key="5">
    <source>
        <dbReference type="ARBA" id="ARBA00022984"/>
    </source>
</evidence>
<keyword evidence="2 10" id="KW-0732">Signal</keyword>
<dbReference type="RefSeq" id="WP_183902124.1">
    <property type="nucleotide sequence ID" value="NZ_JACIDW010000020.1"/>
</dbReference>
<evidence type="ECO:0000313" key="12">
    <source>
        <dbReference type="EMBL" id="MBB3966649.1"/>
    </source>
</evidence>
<evidence type="ECO:0000256" key="4">
    <source>
        <dbReference type="ARBA" id="ARBA00022960"/>
    </source>
</evidence>
<dbReference type="EC" id="3.4.16.4" evidence="12"/>
<keyword evidence="6" id="KW-0961">Cell wall biogenesis/degradation</keyword>
<dbReference type="PROSITE" id="PS51724">
    <property type="entry name" value="SPOR"/>
    <property type="match status" value="1"/>
</dbReference>
<evidence type="ECO:0000256" key="2">
    <source>
        <dbReference type="ARBA" id="ARBA00022729"/>
    </source>
</evidence>
<evidence type="ECO:0000256" key="7">
    <source>
        <dbReference type="PIRSR" id="PIRSR618044-1"/>
    </source>
</evidence>
<dbReference type="EMBL" id="JACIDW010000020">
    <property type="protein sequence ID" value="MBB3966649.1"/>
    <property type="molecule type" value="Genomic_DNA"/>
</dbReference>
<protein>
    <submittedName>
        <fullName evidence="12">D-alanyl-D-alanine carboxypeptidase (Penicillin-binding protein 5/6)</fullName>
        <ecNumber evidence="12">3.4.16.4</ecNumber>
    </submittedName>
</protein>
<dbReference type="AlphaFoldDB" id="A0A7W6CY89"/>
<accession>A0A7W6CY89</accession>
<name>A0A7W6CY89_9HYPH</name>
<dbReference type="Gene3D" id="3.40.710.10">
    <property type="entry name" value="DD-peptidase/beta-lactamase superfamily"/>
    <property type="match status" value="1"/>
</dbReference>
<dbReference type="InterPro" id="IPR001967">
    <property type="entry name" value="Peptidase_S11_N"/>
</dbReference>
<dbReference type="SUPFAM" id="SSF110997">
    <property type="entry name" value="Sporulation related repeat"/>
    <property type="match status" value="1"/>
</dbReference>
<feature type="binding site" evidence="8">
    <location>
        <position position="213"/>
    </location>
    <ligand>
        <name>substrate</name>
    </ligand>
</feature>
<evidence type="ECO:0000256" key="9">
    <source>
        <dbReference type="RuleBase" id="RU004016"/>
    </source>
</evidence>
<dbReference type="PRINTS" id="PR00725">
    <property type="entry name" value="DADACBPTASE1"/>
</dbReference>
<evidence type="ECO:0000256" key="6">
    <source>
        <dbReference type="ARBA" id="ARBA00023316"/>
    </source>
</evidence>
<keyword evidence="5" id="KW-0573">Peptidoglycan synthesis</keyword>
<dbReference type="Pfam" id="PF05036">
    <property type="entry name" value="SPOR"/>
    <property type="match status" value="1"/>
</dbReference>
<dbReference type="InterPro" id="IPR018044">
    <property type="entry name" value="Peptidase_S11"/>
</dbReference>
<evidence type="ECO:0000256" key="1">
    <source>
        <dbReference type="ARBA" id="ARBA00007164"/>
    </source>
</evidence>
<dbReference type="InterPro" id="IPR036680">
    <property type="entry name" value="SPOR-like_sf"/>
</dbReference>
<feature type="signal peptide" evidence="10">
    <location>
        <begin position="1"/>
        <end position="23"/>
    </location>
</feature>
<dbReference type="GO" id="GO:0006508">
    <property type="term" value="P:proteolysis"/>
    <property type="evidence" value="ECO:0007669"/>
    <property type="project" value="InterPro"/>
</dbReference>
<reference evidence="12 13" key="1">
    <citation type="submission" date="2020-08" db="EMBL/GenBank/DDBJ databases">
        <title>Genomic Encyclopedia of Type Strains, Phase IV (KMG-IV): sequencing the most valuable type-strain genomes for metagenomic binning, comparative biology and taxonomic classification.</title>
        <authorList>
            <person name="Goeker M."/>
        </authorList>
    </citation>
    <scope>NUCLEOTIDE SEQUENCE [LARGE SCALE GENOMIC DNA]</scope>
    <source>
        <strain evidence="12 13">DSM 26575</strain>
    </source>
</reference>
<keyword evidence="3 12" id="KW-0378">Hydrolase</keyword>
<comment type="similarity">
    <text evidence="1 9">Belongs to the peptidase S11 family.</text>
</comment>
<feature type="active site" description="Acyl-ester intermediate" evidence="7">
    <location>
        <position position="51"/>
    </location>
</feature>
<keyword evidence="12" id="KW-0645">Protease</keyword>
<feature type="active site" evidence="7">
    <location>
        <position position="111"/>
    </location>
</feature>
<dbReference type="PANTHER" id="PTHR21581:SF6">
    <property type="entry name" value="TRAFFICKING PROTEIN PARTICLE COMPLEX SUBUNIT 12"/>
    <property type="match status" value="1"/>
</dbReference>
<dbReference type="GO" id="GO:0008360">
    <property type="term" value="P:regulation of cell shape"/>
    <property type="evidence" value="ECO:0007669"/>
    <property type="project" value="UniProtKB-KW"/>
</dbReference>
<proteinExistence type="inferred from homology"/>
<evidence type="ECO:0000256" key="10">
    <source>
        <dbReference type="SAM" id="SignalP"/>
    </source>
</evidence>
<evidence type="ECO:0000256" key="3">
    <source>
        <dbReference type="ARBA" id="ARBA00022801"/>
    </source>
</evidence>
<feature type="chain" id="PRO_5031500696" evidence="10">
    <location>
        <begin position="24"/>
        <end position="441"/>
    </location>
</feature>
<dbReference type="GO" id="GO:0042834">
    <property type="term" value="F:peptidoglycan binding"/>
    <property type="evidence" value="ECO:0007669"/>
    <property type="project" value="InterPro"/>
</dbReference>
<organism evidence="12 13">
    <name type="scientific">Rhizobium metallidurans</name>
    <dbReference type="NCBI Taxonomy" id="1265931"/>
    <lineage>
        <taxon>Bacteria</taxon>
        <taxon>Pseudomonadati</taxon>
        <taxon>Pseudomonadota</taxon>
        <taxon>Alphaproteobacteria</taxon>
        <taxon>Hyphomicrobiales</taxon>
        <taxon>Rhizobiaceae</taxon>
        <taxon>Rhizobium/Agrobacterium group</taxon>
        <taxon>Rhizobium</taxon>
    </lineage>
</organism>
<dbReference type="GO" id="GO:0009252">
    <property type="term" value="P:peptidoglycan biosynthetic process"/>
    <property type="evidence" value="ECO:0007669"/>
    <property type="project" value="UniProtKB-KW"/>
</dbReference>
<dbReference type="GO" id="GO:0009002">
    <property type="term" value="F:serine-type D-Ala-D-Ala carboxypeptidase activity"/>
    <property type="evidence" value="ECO:0007669"/>
    <property type="project" value="UniProtKB-EC"/>
</dbReference>
<feature type="domain" description="SPOR" evidence="11">
    <location>
        <begin position="355"/>
        <end position="441"/>
    </location>
</feature>
<keyword evidence="13" id="KW-1185">Reference proteome</keyword>
<dbReference type="InterPro" id="IPR012338">
    <property type="entry name" value="Beta-lactam/transpept-like"/>
</dbReference>
<dbReference type="SUPFAM" id="SSF56601">
    <property type="entry name" value="beta-lactamase/transpeptidase-like"/>
    <property type="match status" value="1"/>
</dbReference>
<keyword evidence="4" id="KW-0133">Cell shape</keyword>